<evidence type="ECO:0000256" key="1">
    <source>
        <dbReference type="ARBA" id="ARBA00009995"/>
    </source>
</evidence>
<dbReference type="GO" id="GO:0008194">
    <property type="term" value="F:UDP-glycosyltransferase activity"/>
    <property type="evidence" value="ECO:0007669"/>
    <property type="project" value="InterPro"/>
</dbReference>
<dbReference type="OrthoDB" id="5835829at2759"/>
<keyword evidence="5" id="KW-1185">Reference proteome</keyword>
<evidence type="ECO:0000313" key="4">
    <source>
        <dbReference type="EMBL" id="KAG5338449.1"/>
    </source>
</evidence>
<dbReference type="AlphaFoldDB" id="A0A836GE97"/>
<dbReference type="EMBL" id="JAANIB010003178">
    <property type="protein sequence ID" value="KAG5338449.1"/>
    <property type="molecule type" value="Genomic_DNA"/>
</dbReference>
<evidence type="ECO:0000313" key="5">
    <source>
        <dbReference type="Proteomes" id="UP000670152"/>
    </source>
</evidence>
<organism evidence="4 5">
    <name type="scientific">Acromyrmex heyeri</name>
    <dbReference type="NCBI Taxonomy" id="230685"/>
    <lineage>
        <taxon>Eukaryota</taxon>
        <taxon>Metazoa</taxon>
        <taxon>Ecdysozoa</taxon>
        <taxon>Arthropoda</taxon>
        <taxon>Hexapoda</taxon>
        <taxon>Insecta</taxon>
        <taxon>Pterygota</taxon>
        <taxon>Neoptera</taxon>
        <taxon>Endopterygota</taxon>
        <taxon>Hymenoptera</taxon>
        <taxon>Apocrita</taxon>
        <taxon>Aculeata</taxon>
        <taxon>Formicoidea</taxon>
        <taxon>Formicidae</taxon>
        <taxon>Myrmicinae</taxon>
        <taxon>Acromyrmex</taxon>
    </lineage>
</organism>
<gene>
    <name evidence="4" type="primary">Ugt2b33</name>
    <name evidence="4" type="ORF">G6Z77_0007536</name>
</gene>
<evidence type="ECO:0000256" key="3">
    <source>
        <dbReference type="ARBA" id="ARBA00022679"/>
    </source>
</evidence>
<sequence>MTKTRLYTRADSRICYPQLNRAFSSHHVWTTNLIKELLRKGHHVHVISTHETKIKDKLAQNLTYDVFDGLMKAMEESEEDYNPVKWERYSAPYVTYSVYQWGIHACDTVVKTKAAEKLLEMIKIVQFDIILQNIVLNECLYGLWEIAKGKPPIVGYIPYSPAPWLKDLIGGPSYPTVRSYAYLSIVKPIGLWQKTWNTVCFTVDDFIRHYYYLPIMQRFAEKYVGHTIRPLHEIEKNSINIVLLNSHPAFEYGIPLPPNTLEIAGLNAQAIKPIDGEIDIRTFLDGSKNGVIIISLGTNVKWKFIGLDKIKAVLLALSKLKQRILWKLDIEVPFEIPDNLMIVKWMPQREVLCTFSNS</sequence>
<feature type="non-terminal residue" evidence="4">
    <location>
        <position position="358"/>
    </location>
</feature>
<dbReference type="PANTHER" id="PTHR48043:SF159">
    <property type="entry name" value="EG:EG0003.4 PROTEIN-RELATED"/>
    <property type="match status" value="1"/>
</dbReference>
<comment type="similarity">
    <text evidence="1">Belongs to the UDP-glycosyltransferase family.</text>
</comment>
<dbReference type="PANTHER" id="PTHR48043">
    <property type="entry name" value="EG:EG0003.4 PROTEIN-RELATED"/>
    <property type="match status" value="1"/>
</dbReference>
<dbReference type="InterPro" id="IPR002213">
    <property type="entry name" value="UDP_glucos_trans"/>
</dbReference>
<comment type="caution">
    <text evidence="4">The sequence shown here is derived from an EMBL/GenBank/DDBJ whole genome shotgun (WGS) entry which is preliminary data.</text>
</comment>
<keyword evidence="3 4" id="KW-0808">Transferase</keyword>
<dbReference type="InterPro" id="IPR050271">
    <property type="entry name" value="UDP-glycosyltransferase"/>
</dbReference>
<evidence type="ECO:0000256" key="2">
    <source>
        <dbReference type="ARBA" id="ARBA00022676"/>
    </source>
</evidence>
<dbReference type="Gene3D" id="3.40.50.2000">
    <property type="entry name" value="Glycogen Phosphorylase B"/>
    <property type="match status" value="2"/>
</dbReference>
<feature type="non-terminal residue" evidence="4">
    <location>
        <position position="1"/>
    </location>
</feature>
<accession>A0A836GE97</accession>
<protein>
    <submittedName>
        <fullName evidence="4">UDB33 glucuronosyltransferase</fullName>
    </submittedName>
</protein>
<reference evidence="4 5" key="1">
    <citation type="submission" date="2020-02" db="EMBL/GenBank/DDBJ databases">
        <title>Relaxed selection underlies rapid genomic changes in the transitions from sociality to social parasitism in ants.</title>
        <authorList>
            <person name="Bi X."/>
        </authorList>
    </citation>
    <scope>NUCLEOTIDE SEQUENCE [LARGE SCALE GENOMIC DNA]</scope>
    <source>
        <strain evidence="4">BGI-DK2014b</strain>
        <tissue evidence="4">Whole body</tissue>
    </source>
</reference>
<dbReference type="SUPFAM" id="SSF53756">
    <property type="entry name" value="UDP-Glycosyltransferase/glycogen phosphorylase"/>
    <property type="match status" value="1"/>
</dbReference>
<dbReference type="Proteomes" id="UP000670152">
    <property type="component" value="Unassembled WGS sequence"/>
</dbReference>
<proteinExistence type="inferred from homology"/>
<keyword evidence="2" id="KW-0328">Glycosyltransferase</keyword>
<name>A0A836GE97_9HYME</name>
<dbReference type="Pfam" id="PF00201">
    <property type="entry name" value="UDPGT"/>
    <property type="match status" value="1"/>
</dbReference>